<evidence type="ECO:0000256" key="4">
    <source>
        <dbReference type="ARBA" id="ARBA00022598"/>
    </source>
</evidence>
<evidence type="ECO:0000256" key="10">
    <source>
        <dbReference type="ARBA" id="ARBA00053664"/>
    </source>
</evidence>
<evidence type="ECO:0000256" key="6">
    <source>
        <dbReference type="ARBA" id="ARBA00022840"/>
    </source>
</evidence>
<dbReference type="InterPro" id="IPR050062">
    <property type="entry name" value="Pro-tRNA_synthetase"/>
</dbReference>
<dbReference type="FunFam" id="3.40.50.800:FF:000032">
    <property type="entry name" value="Proline--tRNA ligase"/>
    <property type="match status" value="1"/>
</dbReference>
<dbReference type="GO" id="GO:0004827">
    <property type="term" value="F:proline-tRNA ligase activity"/>
    <property type="evidence" value="ECO:0007669"/>
    <property type="project" value="UniProtKB-UniRule"/>
</dbReference>
<accession>A0A3M0BLZ7</accession>
<evidence type="ECO:0000256" key="7">
    <source>
        <dbReference type="ARBA" id="ARBA00022917"/>
    </source>
</evidence>
<evidence type="ECO:0000256" key="9">
    <source>
        <dbReference type="ARBA" id="ARBA00047671"/>
    </source>
</evidence>
<dbReference type="NCBIfam" id="TIGR00409">
    <property type="entry name" value="proS_fam_II"/>
    <property type="match status" value="1"/>
</dbReference>
<dbReference type="Gene3D" id="3.30.930.10">
    <property type="entry name" value="Bira Bifunctional Protein, Domain 2"/>
    <property type="match status" value="2"/>
</dbReference>
<dbReference type="FunFam" id="3.30.930.10:FF:000065">
    <property type="entry name" value="Proline--tRNA ligase"/>
    <property type="match status" value="1"/>
</dbReference>
<evidence type="ECO:0000256" key="5">
    <source>
        <dbReference type="ARBA" id="ARBA00022741"/>
    </source>
</evidence>
<keyword evidence="3 12" id="KW-0963">Cytoplasm</keyword>
<dbReference type="PANTHER" id="PTHR42753">
    <property type="entry name" value="MITOCHONDRIAL RIBOSOME PROTEIN L39/PROLYL-TRNA LIGASE FAMILY MEMBER"/>
    <property type="match status" value="1"/>
</dbReference>
<keyword evidence="7 12" id="KW-0648">Protein biosynthesis</keyword>
<dbReference type="EMBL" id="REFO01000010">
    <property type="protein sequence ID" value="RMA97616.1"/>
    <property type="molecule type" value="Genomic_DNA"/>
</dbReference>
<comment type="subunit">
    <text evidence="2 12">Homodimer.</text>
</comment>
<dbReference type="PRINTS" id="PR01046">
    <property type="entry name" value="TRNASYNTHPRO"/>
</dbReference>
<dbReference type="GO" id="GO:0006433">
    <property type="term" value="P:prolyl-tRNA aminoacylation"/>
    <property type="evidence" value="ECO:0007669"/>
    <property type="project" value="UniProtKB-UniRule"/>
</dbReference>
<dbReference type="CDD" id="cd00779">
    <property type="entry name" value="ProRS_core_prok"/>
    <property type="match status" value="1"/>
</dbReference>
<reference evidence="14 15" key="1">
    <citation type="submission" date="2018-10" db="EMBL/GenBank/DDBJ databases">
        <title>Genomic Encyclopedia of Archaeal and Bacterial Type Strains, Phase II (KMG-II): from individual species to whole genera.</title>
        <authorList>
            <person name="Goeker M."/>
        </authorList>
    </citation>
    <scope>NUCLEOTIDE SEQUENCE [LARGE SCALE GENOMIC DNA]</scope>
    <source>
        <strain evidence="14 15">VM1</strain>
    </source>
</reference>
<sequence>MRASRYFIPTLKEAPSEAEAISHIYLVRAGFIRQLAAGLYEYLPLGIRVLKKIENIIRKHMDEAGALEVLLPILTPAELWQETGRWEVYGKELFRVEDRKGRMFALGPTHEETITDLVRKNIRSYKDLPKNFYQIQTKFRDEARPRYGLIRGREFLMKDAYSFDISEEMAIKSYEIMKETYKKIFDELNLDYLMVEADTGAIGGKFSHEFVVKAANGEAHIVYCENCGYAANVEAAKYEFELDKLPPEEEKPLEKVHTPNVSSVEDVAKFLNTDIKKIVKTLIYILSDGTAVAIIIRGDRELNETKLINYFNVLDARLATSEELEKMGIVEGFVGPIGLDIPVYADISVKDLHNFVVGANEKDYHYINVNIPRDFKPTEFVDFSTAKENDPCPKCKSPLKETTGLEVGHIFLLGTKYSKAMKAYFVDKDGKEKPIIMGCYGIGVSRLMAAAVEQNNDENGIIWPDSIAPFKLHILALNTKDKQIVETAEKIYEKAKNIGIEVLYDDRDMSVGAKFKDADLIGIPHRIVVGKGVKKGIVEYQQRKNKNKKEIPIEEIDELLQRLM</sequence>
<dbReference type="RefSeq" id="WP_121922394.1">
    <property type="nucleotide sequence ID" value="NZ_REFO01000010.1"/>
</dbReference>
<dbReference type="InterPro" id="IPR002314">
    <property type="entry name" value="aa-tRNA-synt_IIb"/>
</dbReference>
<keyword evidence="8 12" id="KW-0030">Aminoacyl-tRNA synthetase</keyword>
<evidence type="ECO:0000256" key="3">
    <source>
        <dbReference type="ARBA" id="ARBA00022490"/>
    </source>
</evidence>
<dbReference type="NCBIfam" id="NF006625">
    <property type="entry name" value="PRK09194.1"/>
    <property type="match status" value="1"/>
</dbReference>
<comment type="similarity">
    <text evidence="11 12">Belongs to the class-II aminoacyl-tRNA synthetase family. ProS type 1 subfamily.</text>
</comment>
<dbReference type="PANTHER" id="PTHR42753:SF2">
    <property type="entry name" value="PROLINE--TRNA LIGASE"/>
    <property type="match status" value="1"/>
</dbReference>
<keyword evidence="4 12" id="KW-0436">Ligase</keyword>
<evidence type="ECO:0000259" key="13">
    <source>
        <dbReference type="PROSITE" id="PS50862"/>
    </source>
</evidence>
<protein>
    <recommendedName>
        <fullName evidence="12">Proline--tRNA ligase</fullName>
        <ecNumber evidence="12">6.1.1.15</ecNumber>
    </recommendedName>
    <alternativeName>
        <fullName evidence="12">Prolyl-tRNA synthetase</fullName>
        <shortName evidence="12">ProRS</shortName>
    </alternativeName>
</protein>
<dbReference type="InterPro" id="IPR004154">
    <property type="entry name" value="Anticodon-bd"/>
</dbReference>
<evidence type="ECO:0000313" key="15">
    <source>
        <dbReference type="Proteomes" id="UP000280842"/>
    </source>
</evidence>
<dbReference type="InterPro" id="IPR007214">
    <property type="entry name" value="YbaK/aa-tRNA-synth-assoc-dom"/>
</dbReference>
<dbReference type="InterPro" id="IPR006195">
    <property type="entry name" value="aa-tRNA-synth_II"/>
</dbReference>
<organism evidence="14 15">
    <name type="scientific">Hydrogenothermus marinus</name>
    <dbReference type="NCBI Taxonomy" id="133270"/>
    <lineage>
        <taxon>Bacteria</taxon>
        <taxon>Pseudomonadati</taxon>
        <taxon>Aquificota</taxon>
        <taxon>Aquificia</taxon>
        <taxon>Aquificales</taxon>
        <taxon>Hydrogenothermaceae</taxon>
        <taxon>Hydrogenothermus</taxon>
    </lineage>
</organism>
<proteinExistence type="inferred from homology"/>
<evidence type="ECO:0000256" key="1">
    <source>
        <dbReference type="ARBA" id="ARBA00004496"/>
    </source>
</evidence>
<dbReference type="Gene3D" id="3.40.50.800">
    <property type="entry name" value="Anticodon-binding domain"/>
    <property type="match status" value="1"/>
</dbReference>
<dbReference type="Pfam" id="PF03129">
    <property type="entry name" value="HGTP_anticodon"/>
    <property type="match status" value="1"/>
</dbReference>
<dbReference type="CDD" id="cd00861">
    <property type="entry name" value="ProRS_anticodon_short"/>
    <property type="match status" value="1"/>
</dbReference>
<comment type="caution">
    <text evidence="14">The sequence shown here is derived from an EMBL/GenBank/DDBJ whole genome shotgun (WGS) entry which is preliminary data.</text>
</comment>
<evidence type="ECO:0000256" key="11">
    <source>
        <dbReference type="ARBA" id="ARBA00060755"/>
    </source>
</evidence>
<dbReference type="SUPFAM" id="SSF55826">
    <property type="entry name" value="YbaK/ProRS associated domain"/>
    <property type="match status" value="1"/>
</dbReference>
<comment type="domain">
    <text evidence="12">Consists of three domains: the N-terminal catalytic domain, the editing domain and the C-terminal anticodon-binding domain.</text>
</comment>
<dbReference type="InterPro" id="IPR045864">
    <property type="entry name" value="aa-tRNA-synth_II/BPL/LPL"/>
</dbReference>
<dbReference type="SUPFAM" id="SSF52954">
    <property type="entry name" value="Class II aaRS ABD-related"/>
    <property type="match status" value="1"/>
</dbReference>
<keyword evidence="15" id="KW-1185">Reference proteome</keyword>
<keyword evidence="6 12" id="KW-0067">ATP-binding</keyword>
<dbReference type="InterPro" id="IPR033730">
    <property type="entry name" value="ProRS_core_prok"/>
</dbReference>
<dbReference type="InterPro" id="IPR023717">
    <property type="entry name" value="Pro-tRNA-Synthase_IIa_type1"/>
</dbReference>
<dbReference type="GO" id="GO:0005524">
    <property type="term" value="F:ATP binding"/>
    <property type="evidence" value="ECO:0007669"/>
    <property type="project" value="UniProtKB-UniRule"/>
</dbReference>
<comment type="function">
    <text evidence="10 12">Catalyzes the attachment of proline to tRNA(Pro) in a two-step reaction: proline is first activated by ATP to form Pro-AMP and then transferred to the acceptor end of tRNA(Pro). As ProRS can inadvertently accommodate and process non-cognate amino acids such as alanine and cysteine, to avoid such errors it has two additional distinct editing activities against alanine. One activity is designated as 'pretransfer' editing and involves the tRNA(Pro)-independent hydrolysis of activated Ala-AMP. The other activity is designated 'posttransfer' editing and involves deacylation of mischarged Ala-tRNA(Pro). The misacylated Cys-tRNA(Pro) is not edited by ProRS.</text>
</comment>
<dbReference type="Proteomes" id="UP000280842">
    <property type="component" value="Unassembled WGS sequence"/>
</dbReference>
<feature type="domain" description="Aminoacyl-transfer RNA synthetases class-II family profile" evidence="13">
    <location>
        <begin position="38"/>
        <end position="464"/>
    </location>
</feature>
<dbReference type="GO" id="GO:0005829">
    <property type="term" value="C:cytosol"/>
    <property type="evidence" value="ECO:0007669"/>
    <property type="project" value="TreeGrafter"/>
</dbReference>
<dbReference type="SUPFAM" id="SSF55681">
    <property type="entry name" value="Class II aaRS and biotin synthetases"/>
    <property type="match status" value="1"/>
</dbReference>
<dbReference type="InterPro" id="IPR004500">
    <property type="entry name" value="Pro-tRNA-synth_IIa_bac-type"/>
</dbReference>
<evidence type="ECO:0000256" key="12">
    <source>
        <dbReference type="HAMAP-Rule" id="MF_01569"/>
    </source>
</evidence>
<evidence type="ECO:0000313" key="14">
    <source>
        <dbReference type="EMBL" id="RMA97616.1"/>
    </source>
</evidence>
<dbReference type="InterPro" id="IPR044140">
    <property type="entry name" value="ProRS_anticodon_short"/>
</dbReference>
<dbReference type="HAMAP" id="MF_01569">
    <property type="entry name" value="Pro_tRNA_synth_type1"/>
    <property type="match status" value="1"/>
</dbReference>
<dbReference type="InterPro" id="IPR036621">
    <property type="entry name" value="Anticodon-bd_dom_sf"/>
</dbReference>
<dbReference type="AlphaFoldDB" id="A0A3M0BLZ7"/>
<name>A0A3M0BLZ7_9AQUI</name>
<dbReference type="EC" id="6.1.1.15" evidence="12"/>
<dbReference type="Pfam" id="PF00587">
    <property type="entry name" value="tRNA-synt_2b"/>
    <property type="match status" value="1"/>
</dbReference>
<dbReference type="GO" id="GO:0002161">
    <property type="term" value="F:aminoacyl-tRNA deacylase activity"/>
    <property type="evidence" value="ECO:0007669"/>
    <property type="project" value="InterPro"/>
</dbReference>
<dbReference type="CDD" id="cd04334">
    <property type="entry name" value="ProRS-INS"/>
    <property type="match status" value="1"/>
</dbReference>
<evidence type="ECO:0000256" key="2">
    <source>
        <dbReference type="ARBA" id="ARBA00011738"/>
    </source>
</evidence>
<dbReference type="InterPro" id="IPR036754">
    <property type="entry name" value="YbaK/aa-tRNA-synt-asso_dom_sf"/>
</dbReference>
<dbReference type="Pfam" id="PF04073">
    <property type="entry name" value="tRNA_edit"/>
    <property type="match status" value="1"/>
</dbReference>
<gene>
    <name evidence="12" type="primary">proS</name>
    <name evidence="14" type="ORF">CLV39_0236</name>
</gene>
<comment type="catalytic activity">
    <reaction evidence="9 12">
        <text>tRNA(Pro) + L-proline + ATP = L-prolyl-tRNA(Pro) + AMP + diphosphate</text>
        <dbReference type="Rhea" id="RHEA:14305"/>
        <dbReference type="Rhea" id="RHEA-COMP:9700"/>
        <dbReference type="Rhea" id="RHEA-COMP:9702"/>
        <dbReference type="ChEBI" id="CHEBI:30616"/>
        <dbReference type="ChEBI" id="CHEBI:33019"/>
        <dbReference type="ChEBI" id="CHEBI:60039"/>
        <dbReference type="ChEBI" id="CHEBI:78442"/>
        <dbReference type="ChEBI" id="CHEBI:78532"/>
        <dbReference type="ChEBI" id="CHEBI:456215"/>
        <dbReference type="EC" id="6.1.1.15"/>
    </reaction>
</comment>
<evidence type="ECO:0000256" key="8">
    <source>
        <dbReference type="ARBA" id="ARBA00023146"/>
    </source>
</evidence>
<dbReference type="OrthoDB" id="9809052at2"/>
<comment type="subcellular location">
    <subcellularLocation>
        <location evidence="1 12">Cytoplasm</location>
    </subcellularLocation>
</comment>
<keyword evidence="5 12" id="KW-0547">Nucleotide-binding</keyword>
<dbReference type="PROSITE" id="PS50862">
    <property type="entry name" value="AA_TRNA_LIGASE_II"/>
    <property type="match status" value="1"/>
</dbReference>
<dbReference type="InterPro" id="IPR002316">
    <property type="entry name" value="Pro-tRNA-ligase_IIa"/>
</dbReference>
<dbReference type="FunFam" id="3.30.930.10:FF:000066">
    <property type="entry name" value="Proline--tRNA ligase"/>
    <property type="match status" value="1"/>
</dbReference>